<feature type="region of interest" description="Disordered" evidence="1">
    <location>
        <begin position="839"/>
        <end position="896"/>
    </location>
</feature>
<dbReference type="GO" id="GO:0016020">
    <property type="term" value="C:membrane"/>
    <property type="evidence" value="ECO:0007669"/>
    <property type="project" value="InterPro"/>
</dbReference>
<feature type="compositionally biased region" description="Polar residues" evidence="1">
    <location>
        <begin position="1579"/>
        <end position="1589"/>
    </location>
</feature>
<dbReference type="InterPro" id="IPR049158">
    <property type="entry name" value="PfEMP1_CIDRalpha1_dom"/>
</dbReference>
<feature type="domain" description="Duffy-antigen binding" evidence="3">
    <location>
        <begin position="118"/>
        <end position="306"/>
    </location>
</feature>
<feature type="domain" description="Duffy-antigen binding" evidence="3">
    <location>
        <begin position="892"/>
        <end position="1106"/>
    </location>
</feature>
<evidence type="ECO:0008006" key="11">
    <source>
        <dbReference type="Google" id="ProtNLM"/>
    </source>
</evidence>
<dbReference type="InterPro" id="IPR029211">
    <property type="entry name" value="PfEMP1_ATS"/>
</dbReference>
<feature type="compositionally biased region" description="Pro residues" evidence="1">
    <location>
        <begin position="1646"/>
        <end position="1665"/>
    </location>
</feature>
<dbReference type="Proteomes" id="UP000019103">
    <property type="component" value="Unassembled WGS sequence"/>
</dbReference>
<gene>
    <name evidence="9" type="ORF">PFUGPA_00137</name>
</gene>
<feature type="compositionally biased region" description="Low complexity" evidence="1">
    <location>
        <begin position="853"/>
        <end position="870"/>
    </location>
</feature>
<dbReference type="Gene3D" id="1.20.58.830">
    <property type="match status" value="2"/>
</dbReference>
<dbReference type="InterPro" id="IPR029210">
    <property type="entry name" value="PfEMP1_NTS"/>
</dbReference>
<feature type="domain" description="Duffy-binding-like" evidence="8">
    <location>
        <begin position="310"/>
        <end position="458"/>
    </location>
</feature>
<dbReference type="GO" id="GO:0051015">
    <property type="term" value="F:actin filament binding"/>
    <property type="evidence" value="ECO:0007669"/>
    <property type="project" value="TreeGrafter"/>
</dbReference>
<dbReference type="Gene3D" id="1.20.1310.20">
    <property type="entry name" value="Duffy-antigen binding domain"/>
    <property type="match status" value="2"/>
</dbReference>
<feature type="domain" description="Plasmodium falciparum erythrocyte membrane protein-1 N-terminal segment" evidence="5">
    <location>
        <begin position="12"/>
        <end position="47"/>
    </location>
</feature>
<evidence type="ECO:0000313" key="9">
    <source>
        <dbReference type="EMBL" id="ETW57687.1"/>
    </source>
</evidence>
<feature type="domain" description="Duffy-binding-like" evidence="2">
    <location>
        <begin position="1436"/>
        <end position="1577"/>
    </location>
</feature>
<dbReference type="GO" id="GO:0030864">
    <property type="term" value="C:cortical actin cytoskeleton"/>
    <property type="evidence" value="ECO:0007669"/>
    <property type="project" value="TreeGrafter"/>
</dbReference>
<dbReference type="InterPro" id="IPR044932">
    <property type="entry name" value="PfEMP1_ATS_sf"/>
</dbReference>
<feature type="domain" description="PfEMP1 CIDRalpha1" evidence="7">
    <location>
        <begin position="515"/>
        <end position="573"/>
    </location>
</feature>
<dbReference type="InterPro" id="IPR042202">
    <property type="entry name" value="Duffy-ag-bd_sf"/>
</dbReference>
<feature type="compositionally biased region" description="Low complexity" evidence="1">
    <location>
        <begin position="920"/>
        <end position="940"/>
    </location>
</feature>
<evidence type="ECO:0000256" key="1">
    <source>
        <dbReference type="SAM" id="MobiDB-lite"/>
    </source>
</evidence>
<feature type="region of interest" description="Disordered" evidence="1">
    <location>
        <begin position="1095"/>
        <end position="1156"/>
    </location>
</feature>
<dbReference type="FunFam" id="1.20.58.830:FF:000001">
    <property type="entry name" value="Erythrocyte membrane protein 1, PfEMP1"/>
    <property type="match status" value="1"/>
</dbReference>
<feature type="region of interest" description="Disordered" evidence="1">
    <location>
        <begin position="1571"/>
        <end position="1683"/>
    </location>
</feature>
<feature type="compositionally biased region" description="Acidic residues" evidence="1">
    <location>
        <begin position="765"/>
        <end position="784"/>
    </location>
</feature>
<feature type="domain" description="Duffy-binding-like" evidence="2">
    <location>
        <begin position="586"/>
        <end position="730"/>
    </location>
</feature>
<feature type="compositionally biased region" description="Basic and acidic residues" evidence="1">
    <location>
        <begin position="872"/>
        <end position="884"/>
    </location>
</feature>
<accession>W4J808</accession>
<reference evidence="9 10" key="2">
    <citation type="submission" date="2013-02" db="EMBL/GenBank/DDBJ databases">
        <title>The Genome Sequence of Plasmodium falciparum Palo Alto/Uganda.</title>
        <authorList>
            <consortium name="The Broad Institute Genome Sequencing Platform"/>
            <consortium name="The Broad Institute Genome Sequencing Center for Infectious Disease"/>
            <person name="Neafsey D."/>
            <person name="Cheeseman I."/>
            <person name="Volkman S."/>
            <person name="Adams J."/>
            <person name="Walker B."/>
            <person name="Young S.K."/>
            <person name="Zeng Q."/>
            <person name="Gargeya S."/>
            <person name="Fitzgerald M."/>
            <person name="Haas B."/>
            <person name="Abouelleil A."/>
            <person name="Alvarado L."/>
            <person name="Arachchi H.M."/>
            <person name="Berlin A.M."/>
            <person name="Chapman S.B."/>
            <person name="Dewar J."/>
            <person name="Goldberg J."/>
            <person name="Griggs A."/>
            <person name="Gujja S."/>
            <person name="Hansen M."/>
            <person name="Howarth C."/>
            <person name="Imamovic A."/>
            <person name="Larimer J."/>
            <person name="McCowan C."/>
            <person name="Murphy C."/>
            <person name="Neiman D."/>
            <person name="Pearson M."/>
            <person name="Priest M."/>
            <person name="Roberts A."/>
            <person name="Saif S."/>
            <person name="Shea T."/>
            <person name="Sisk P."/>
            <person name="Sykes S."/>
            <person name="Wortman J."/>
            <person name="Nusbaum C."/>
            <person name="Birren B."/>
        </authorList>
    </citation>
    <scope>NUCLEOTIDE SEQUENCE [LARGE SCALE GENOMIC DNA]</scope>
    <source>
        <strain evidence="9 10">Palo Alto/Uganda</strain>
    </source>
</reference>
<dbReference type="GO" id="GO:0005884">
    <property type="term" value="C:actin filament"/>
    <property type="evidence" value="ECO:0007669"/>
    <property type="project" value="TreeGrafter"/>
</dbReference>
<dbReference type="InterPro" id="IPR008602">
    <property type="entry name" value="Duffy-antigen-binding"/>
</dbReference>
<evidence type="ECO:0000259" key="2">
    <source>
        <dbReference type="Pfam" id="PF03011"/>
    </source>
</evidence>
<evidence type="ECO:0000259" key="5">
    <source>
        <dbReference type="Pfam" id="PF15447"/>
    </source>
</evidence>
<evidence type="ECO:0000259" key="7">
    <source>
        <dbReference type="Pfam" id="PF21807"/>
    </source>
</evidence>
<dbReference type="SUPFAM" id="SSF140924">
    <property type="entry name" value="Duffy binding domain-like"/>
    <property type="match status" value="4"/>
</dbReference>
<dbReference type="Pfam" id="PF21807">
    <property type="entry name" value="PfEMP1_CIDRalpha1_dom"/>
    <property type="match status" value="1"/>
</dbReference>
<dbReference type="Gene3D" id="1.20.58.1930">
    <property type="match status" value="2"/>
</dbReference>
<feature type="compositionally biased region" description="Basic and acidic residues" evidence="1">
    <location>
        <begin position="1631"/>
        <end position="1644"/>
    </location>
</feature>
<protein>
    <recommendedName>
        <fullName evidence="11">Erythrocyte membrane protein 1, PfEMP1</fullName>
    </recommendedName>
</protein>
<name>W4J808_PLAFP</name>
<dbReference type="Gene3D" id="1.10.1900.40">
    <property type="entry name" value="Acidic terminal segments, variant surface antigen of PfEMP1"/>
    <property type="match status" value="1"/>
</dbReference>
<proteinExistence type="predicted"/>
<evidence type="ECO:0000259" key="6">
    <source>
        <dbReference type="Pfam" id="PF18562"/>
    </source>
</evidence>
<feature type="domain" description="Duffy-binding-like" evidence="8">
    <location>
        <begin position="1171"/>
        <end position="1321"/>
    </location>
</feature>
<feature type="domain" description="Plasmodium falciparum erythrocyte membrane protein 1 acidic terminal segment" evidence="4">
    <location>
        <begin position="1726"/>
        <end position="1867"/>
    </location>
</feature>
<feature type="region of interest" description="Disordered" evidence="1">
    <location>
        <begin position="729"/>
        <end position="817"/>
    </location>
</feature>
<feature type="compositionally biased region" description="Basic and acidic residues" evidence="1">
    <location>
        <begin position="1107"/>
        <end position="1122"/>
    </location>
</feature>
<dbReference type="Pfam" id="PF18562">
    <property type="entry name" value="CIDR1_gamma"/>
    <property type="match status" value="1"/>
</dbReference>
<dbReference type="Pfam" id="PF22672">
    <property type="entry name" value="DBL_C"/>
    <property type="match status" value="2"/>
</dbReference>
<feature type="region of interest" description="Disordered" evidence="1">
    <location>
        <begin position="912"/>
        <end position="940"/>
    </location>
</feature>
<dbReference type="InterPro" id="IPR004258">
    <property type="entry name" value="DBL"/>
</dbReference>
<feature type="domain" description="Cysteine-rich interdomain region 1 gamma" evidence="6">
    <location>
        <begin position="1367"/>
        <end position="1418"/>
    </location>
</feature>
<reference evidence="9 10" key="1">
    <citation type="submission" date="2013-02" db="EMBL/GenBank/DDBJ databases">
        <title>The Genome Annotation of Plasmodium falciparum Palo Alto/Uganda.</title>
        <authorList>
            <consortium name="The Broad Institute Genome Sequencing Platform"/>
            <consortium name="The Broad Institute Genome Sequencing Center for Infectious Disease"/>
            <person name="Neafsey D."/>
            <person name="Hoffman S."/>
            <person name="Volkman S."/>
            <person name="Rosenthal P."/>
            <person name="Walker B."/>
            <person name="Young S.K."/>
            <person name="Zeng Q."/>
            <person name="Gargeya S."/>
            <person name="Fitzgerald M."/>
            <person name="Haas B."/>
            <person name="Abouelleil A."/>
            <person name="Allen A.W."/>
            <person name="Alvarado L."/>
            <person name="Arachchi H.M."/>
            <person name="Berlin A.M."/>
            <person name="Chapman S.B."/>
            <person name="Gainer-Dewar J."/>
            <person name="Goldberg J."/>
            <person name="Griggs A."/>
            <person name="Gujja S."/>
            <person name="Hansen M."/>
            <person name="Howarth C."/>
            <person name="Imamovic A."/>
            <person name="Ireland A."/>
            <person name="Larimer J."/>
            <person name="McCowan C."/>
            <person name="Murphy C."/>
            <person name="Pearson M."/>
            <person name="Poon T.W."/>
            <person name="Priest M."/>
            <person name="Roberts A."/>
            <person name="Saif S."/>
            <person name="Shea T."/>
            <person name="Sisk P."/>
            <person name="Sykes S."/>
            <person name="Wortman J."/>
            <person name="Nusbaum C."/>
            <person name="Birren B."/>
        </authorList>
    </citation>
    <scope>NUCLEOTIDE SEQUENCE [LARGE SCALE GENOMIC DNA]</scope>
    <source>
        <strain evidence="9 10">Palo Alto/Uganda</strain>
    </source>
</reference>
<sequence>MVQKSGGEEDLSAKHMFDRIGAEVQQKVHDAALQYNSQLLGHLSQATFREGYKIERTDAKLCKLNYKYHTNVTIGGDKEYPCRGKDTVRFSDTKGGECATSKIEGNVGKKTNNGKECGACAPYRRLHLCDRNLEHIDPEKITSTHNLLVDVLLGAQYEGQSIRTQYQQKKDDYKSGLCTALARSFADIGDIIRGKDLYLGNDKENDKLEQNLKNLFKKLYEELRKKKTNGEIEERYGQDSPNFYKLREDWWDANRQEIWNSIICDVPEDAKYFRESSSNKGGTYEKCRCAIGNVLTNFDYVPQYLRWFDEWAEEFCRKKKKFLDIVKTNCRNYAQNLYCSRNGYDCTETIYNVGKLVIGVDCPKCSVACGLYESWIDNQKKEFLKQKEKYAKEILGNGRQRQRRSTTSNYKGYDKQFYEIFRSTYNDVNEFLKLLNNEEVCKKIKDEKEKINFTEKVEDDKNKNDEGTFYHSKYCQPCPVCGVIKEDNGNFRVRTHDEQECQKREQESRNTNRTTEIHFLFNDEKGKDIMKKLNAFCYASDSDNNKKKGIEDWKCFHNDDTDNKCEMQNNGTNVESHPKIMKFIDFFNFWVGHLLNDAIGWRKEISKCITESSLKKCDNRCNRHCKCFPKWVKQKQVEWKQIKEHYKYETGFKGVFTPYRTLEMNLELYYFPIIQEAYGGLKSLQEMRKLIKDKEEKKGKDNTENLDAIDVLLDHEEEDAEKCKKIHNDKKCNKAPKPPGAGARAETHDPSRPAPPGTTGSAGGEESEEEDDEEEEEGTEEEGDPAVKDKDGEEEDEAKKQEEGSRPQEPVKEDKLDVCETVEQALTGDNNLDDACRQKYSGNNSRLGWKCVTPTGSGSTATSEGSSGNGDRSPRVARSADRAPSDSNQGSICVPPRRRKLYIGGLTKWANNSGNDTVVSGESQASESPPASPSATASGSPNGDALLTAFVESAAIETFFLWDRYKKEKKPPATQDGARLELLNGSLEDSVEQTPEQQLQQGIIPDEFKRQMFYTLGDYRDICVGNTDIVVGDEKEKEKMKQILEKIKEHINNGSKPSDLQEKNSGQPITRETLWETFAPSIWNGMICALTYKDNSETGPKGKAPKQNKDLKEKLWDNDGNKPKNGNDYNSVTLKDENSGAQPNQTPSTTSDNTPLTQFVVRPPYFRYLEEWGETFCRERRKRLRKIRGECTKDGGKTKKCSGDGEYCEEIFSKKYNVLQDLSWSCAKPCRLYKTWIEKKRTEFEEQKKAYGDQKQNCKEESKGAQSNKDSNGVCGTLEKTCNTAKDFLQKLGPCSKNNSGDDKKGEDEIKFDDDKTFQHTNLCDPCSKFNVNCKENGNCTDVQGNTCTGTTVITAENFKDNIDCKDVVMRVSDNDTNKNGFGDLKAACEHAGIFKGIKENKWSCRNVCGYVVCKPENVNVQKEIGEKHIITIRALIERWVEYFFEDYNKIKHKISQCTKTDQGSTCQNKCQNKCKCVGEWIKLKKDEWKKIKERFNEQYKSEDSLDTFPVRSVLETFLVQIGAAKEKENIIKLSKFDGSKGCCVSPNSEKSKDEDAIDCMIKKLEENAKTCEQKHTPSGDQTKQTCENSHPEPEEPLEEENPVTQPNICPQLPEEPDEKCGDKEEEEEKEKEKTNKVDEKTADEPPLPPPSAPGPPPAAPPSSPASPAAPKQRPQPTQPYLPPALKNAMLSSTIMWSIGISFAAFTYFYLKDVPNDYTSGNSPTNTNNTTPSHDNVDNNTNPKTLHVSMEEKPFITSIHDRDLYTGEEISYNINMVNNDIPMSGKNGTYTGIDLINDSLSGEPIDIYDEVLKRKENELFWTNYKKNTSNNSVAKLTNSDPIMNQLDLFHTWLDRHRDMCEKWNNKNIL</sequence>
<dbReference type="InterPro" id="IPR041480">
    <property type="entry name" value="CIDR1_gamma"/>
</dbReference>
<dbReference type="GO" id="GO:0030833">
    <property type="term" value="P:regulation of actin filament polymerization"/>
    <property type="evidence" value="ECO:0007669"/>
    <property type="project" value="TreeGrafter"/>
</dbReference>
<organism evidence="9 10">
    <name type="scientific">Plasmodium falciparum (isolate Palo Alto / Uganda)</name>
    <dbReference type="NCBI Taxonomy" id="57270"/>
    <lineage>
        <taxon>Eukaryota</taxon>
        <taxon>Sar</taxon>
        <taxon>Alveolata</taxon>
        <taxon>Apicomplexa</taxon>
        <taxon>Aconoidasida</taxon>
        <taxon>Haemosporida</taxon>
        <taxon>Plasmodiidae</taxon>
        <taxon>Plasmodium</taxon>
        <taxon>Plasmodium (Laverania)</taxon>
    </lineage>
</organism>
<evidence type="ECO:0000313" key="10">
    <source>
        <dbReference type="Proteomes" id="UP000019103"/>
    </source>
</evidence>
<dbReference type="Pfam" id="PF03011">
    <property type="entry name" value="PFEMP"/>
    <property type="match status" value="2"/>
</dbReference>
<evidence type="ECO:0000259" key="4">
    <source>
        <dbReference type="Pfam" id="PF15445"/>
    </source>
</evidence>
<dbReference type="InterPro" id="IPR054595">
    <property type="entry name" value="DBL_C"/>
</dbReference>
<dbReference type="GO" id="GO:0046789">
    <property type="term" value="F:host cell surface receptor binding"/>
    <property type="evidence" value="ECO:0007669"/>
    <property type="project" value="InterPro"/>
</dbReference>
<evidence type="ECO:0000259" key="3">
    <source>
        <dbReference type="Pfam" id="PF05424"/>
    </source>
</evidence>
<feature type="compositionally biased region" description="Basic and acidic residues" evidence="1">
    <location>
        <begin position="785"/>
        <end position="817"/>
    </location>
</feature>
<dbReference type="PANTHER" id="PTHR10829:SF25">
    <property type="entry name" value="DREBRIN-LIKE PROTEIN"/>
    <property type="match status" value="1"/>
</dbReference>
<dbReference type="Pfam" id="PF15447">
    <property type="entry name" value="NTS"/>
    <property type="match status" value="1"/>
</dbReference>
<dbReference type="Pfam" id="PF15445">
    <property type="entry name" value="ATS"/>
    <property type="match status" value="1"/>
</dbReference>
<dbReference type="Pfam" id="PF05424">
    <property type="entry name" value="Duffy_binding"/>
    <property type="match status" value="2"/>
</dbReference>
<dbReference type="EMBL" id="KI927240">
    <property type="protein sequence ID" value="ETW57687.1"/>
    <property type="molecule type" value="Genomic_DNA"/>
</dbReference>
<dbReference type="FunFam" id="1.20.58.1930:FF:000001">
    <property type="entry name" value="Erythrocyte membrane protein 1, PfEMP1"/>
    <property type="match status" value="1"/>
</dbReference>
<evidence type="ECO:0000259" key="8">
    <source>
        <dbReference type="Pfam" id="PF22672"/>
    </source>
</evidence>
<dbReference type="PANTHER" id="PTHR10829">
    <property type="entry name" value="CORTACTIN AND DREBRIN"/>
    <property type="match status" value="1"/>
</dbReference>
<feature type="compositionally biased region" description="Polar residues" evidence="1">
    <location>
        <begin position="1139"/>
        <end position="1156"/>
    </location>
</feature>
<dbReference type="OMA" id="DCTETIY"/>